<sequence>MVLLDVEVTNDPPPAGQQFASENLLSSPADHSGHRPLSIPGGRFGPRALRHERSIHQVRS</sequence>
<protein>
    <submittedName>
        <fullName evidence="2">Uncharacterized protein</fullName>
    </submittedName>
</protein>
<feature type="compositionally biased region" description="Basic and acidic residues" evidence="1">
    <location>
        <begin position="49"/>
        <end position="60"/>
    </location>
</feature>
<evidence type="ECO:0000313" key="2">
    <source>
        <dbReference type="EMBL" id="ONM49897.1"/>
    </source>
</evidence>
<name>A0A1W0BI48_9NOCA</name>
<comment type="caution">
    <text evidence="2">The sequence shown here is derived from an EMBL/GenBank/DDBJ whole genome shotgun (WGS) entry which is preliminary data.</text>
</comment>
<gene>
    <name evidence="2" type="ORF">B0T46_05835</name>
</gene>
<evidence type="ECO:0000313" key="3">
    <source>
        <dbReference type="Proteomes" id="UP000188836"/>
    </source>
</evidence>
<organism evidence="2 3">
    <name type="scientific">Nocardia donostiensis</name>
    <dbReference type="NCBI Taxonomy" id="1538463"/>
    <lineage>
        <taxon>Bacteria</taxon>
        <taxon>Bacillati</taxon>
        <taxon>Actinomycetota</taxon>
        <taxon>Actinomycetes</taxon>
        <taxon>Mycobacteriales</taxon>
        <taxon>Nocardiaceae</taxon>
        <taxon>Nocardia</taxon>
    </lineage>
</organism>
<evidence type="ECO:0000256" key="1">
    <source>
        <dbReference type="SAM" id="MobiDB-lite"/>
    </source>
</evidence>
<reference evidence="2 3" key="1">
    <citation type="journal article" date="2016" name="Antonie Van Leeuwenhoek">
        <title>Nocardia donostiensis sp. nov., isolated from human respiratory specimens.</title>
        <authorList>
            <person name="Ercibengoa M."/>
            <person name="Bell M."/>
            <person name="Marimon J.M."/>
            <person name="Humrighouse B."/>
            <person name="Klenk H.P."/>
            <person name="Potter G."/>
            <person name="Perez-Trallero E."/>
        </authorList>
    </citation>
    <scope>NUCLEOTIDE SEQUENCE [LARGE SCALE GENOMIC DNA]</scope>
    <source>
        <strain evidence="2 3">X1655</strain>
    </source>
</reference>
<feature type="region of interest" description="Disordered" evidence="1">
    <location>
        <begin position="1"/>
        <end position="60"/>
    </location>
</feature>
<keyword evidence="3" id="KW-1185">Reference proteome</keyword>
<accession>A0A1W0BI48</accession>
<dbReference type="AlphaFoldDB" id="A0A1W0BI48"/>
<dbReference type="STRING" id="1538463.B0T36_20140"/>
<dbReference type="Proteomes" id="UP000188836">
    <property type="component" value="Unassembled WGS sequence"/>
</dbReference>
<dbReference type="EMBL" id="MUMY01000003">
    <property type="protein sequence ID" value="ONM49897.1"/>
    <property type="molecule type" value="Genomic_DNA"/>
</dbReference>
<proteinExistence type="predicted"/>